<accession>A0A7Y2H2T0</accession>
<dbReference type="Proteomes" id="UP000547674">
    <property type="component" value="Unassembled WGS sequence"/>
</dbReference>
<feature type="transmembrane region" description="Helical" evidence="1">
    <location>
        <begin position="163"/>
        <end position="181"/>
    </location>
</feature>
<comment type="caution">
    <text evidence="2">The sequence shown here is derived from an EMBL/GenBank/DDBJ whole genome shotgun (WGS) entry which is preliminary data.</text>
</comment>
<keyword evidence="2" id="KW-0378">Hydrolase</keyword>
<evidence type="ECO:0000256" key="1">
    <source>
        <dbReference type="SAM" id="Phobius"/>
    </source>
</evidence>
<reference evidence="2 3" key="1">
    <citation type="submission" date="2020-03" db="EMBL/GenBank/DDBJ databases">
        <title>Metabolic flexibility allows generalist bacteria to become dominant in a frequently disturbed ecosystem.</title>
        <authorList>
            <person name="Chen Y.-J."/>
            <person name="Leung P.M."/>
            <person name="Bay S.K."/>
            <person name="Hugenholtz P."/>
            <person name="Kessler A.J."/>
            <person name="Shelley G."/>
            <person name="Waite D.W."/>
            <person name="Cook P.L."/>
            <person name="Greening C."/>
        </authorList>
    </citation>
    <scope>NUCLEOTIDE SEQUENCE [LARGE SCALE GENOMIC DNA]</scope>
    <source>
        <strain evidence="2">SS_bin_28</strain>
    </source>
</reference>
<sequence length="335" mass="36858">MNLFVAIPIGLLPVFLFLAGGMWMDGYKLVHFRSILKAIIVGGGAAAVIMIVHISLLRYGGVSLMTLIRYIAPVSEELVKAAPVVYLIRSHKVGFVVDAAILGFAVGAGFAFVENIYYLNQLEGAGLATWVARGFGTAVMHGSTTAMFAIISKGMSDRHNSLSPVYFLPGLLLAMLIHFLFNQVFISVLAIAFLQAAFLPPLLLAVFARSEKATRDWLGMGFDTDAELLELLHSGEFTDTRVGRYLTSLRKQFPGAIVADMLCLIEINLELSMRAKGILMAREAGIDMKPDERVKANLKELEFLEKAIGKTGQLAIAPFIRRSRRDLWQLYMLSK</sequence>
<keyword evidence="1" id="KW-1133">Transmembrane helix</keyword>
<dbReference type="EMBL" id="JABDJR010000476">
    <property type="protein sequence ID" value="NNF07429.1"/>
    <property type="molecule type" value="Genomic_DNA"/>
</dbReference>
<feature type="transmembrane region" description="Helical" evidence="1">
    <location>
        <begin position="35"/>
        <end position="56"/>
    </location>
</feature>
<dbReference type="InterPro" id="IPR026898">
    <property type="entry name" value="PrsW"/>
</dbReference>
<keyword evidence="2" id="KW-0645">Protease</keyword>
<protein>
    <submittedName>
        <fullName evidence="2">PrsW family intramembrane metalloprotease</fullName>
    </submittedName>
</protein>
<organism evidence="2 3">
    <name type="scientific">Eiseniibacteriota bacterium</name>
    <dbReference type="NCBI Taxonomy" id="2212470"/>
    <lineage>
        <taxon>Bacteria</taxon>
        <taxon>Candidatus Eiseniibacteriota</taxon>
    </lineage>
</organism>
<dbReference type="Pfam" id="PF13367">
    <property type="entry name" value="PrsW-protease"/>
    <property type="match status" value="1"/>
</dbReference>
<proteinExistence type="predicted"/>
<keyword evidence="1" id="KW-0812">Transmembrane</keyword>
<evidence type="ECO:0000313" key="3">
    <source>
        <dbReference type="Proteomes" id="UP000547674"/>
    </source>
</evidence>
<keyword evidence="1" id="KW-0472">Membrane</keyword>
<keyword evidence="2" id="KW-0482">Metalloprotease</keyword>
<dbReference type="GO" id="GO:0008237">
    <property type="term" value="F:metallopeptidase activity"/>
    <property type="evidence" value="ECO:0007669"/>
    <property type="project" value="UniProtKB-KW"/>
</dbReference>
<dbReference type="GO" id="GO:0006508">
    <property type="term" value="P:proteolysis"/>
    <property type="evidence" value="ECO:0007669"/>
    <property type="project" value="UniProtKB-KW"/>
</dbReference>
<feature type="transmembrane region" description="Helical" evidence="1">
    <location>
        <begin position="130"/>
        <end position="151"/>
    </location>
</feature>
<dbReference type="AlphaFoldDB" id="A0A7Y2H2T0"/>
<feature type="transmembrane region" description="Helical" evidence="1">
    <location>
        <begin position="187"/>
        <end position="208"/>
    </location>
</feature>
<gene>
    <name evidence="2" type="ORF">HKN21_11760</name>
</gene>
<dbReference type="PANTHER" id="PTHR36844:SF1">
    <property type="entry name" value="PROTEASE PRSW"/>
    <property type="match status" value="1"/>
</dbReference>
<feature type="transmembrane region" description="Helical" evidence="1">
    <location>
        <begin position="95"/>
        <end position="118"/>
    </location>
</feature>
<name>A0A7Y2H2T0_UNCEI</name>
<evidence type="ECO:0000313" key="2">
    <source>
        <dbReference type="EMBL" id="NNF07429.1"/>
    </source>
</evidence>
<dbReference type="PANTHER" id="PTHR36844">
    <property type="entry name" value="PROTEASE PRSW"/>
    <property type="match status" value="1"/>
</dbReference>
<feature type="transmembrane region" description="Helical" evidence="1">
    <location>
        <begin position="6"/>
        <end position="23"/>
    </location>
</feature>